<accession>A0A9W6XFX2</accession>
<dbReference type="AlphaFoldDB" id="A0A9W6XFX2"/>
<comment type="caution">
    <text evidence="8">The sequence shown here is derived from an EMBL/GenBank/DDBJ whole genome shotgun (WGS) entry which is preliminary data.</text>
</comment>
<dbReference type="FunFam" id="2.60.120.650:FF:000045">
    <property type="entry name" value="F-box protein At1g78280"/>
    <property type="match status" value="1"/>
</dbReference>
<dbReference type="GO" id="GO:0005634">
    <property type="term" value="C:nucleus"/>
    <property type="evidence" value="ECO:0007669"/>
    <property type="project" value="UniProtKB-SubCell"/>
</dbReference>
<dbReference type="PANTHER" id="PTHR12480">
    <property type="entry name" value="ARGININE DEMETHYLASE AND LYSYL-HYDROXYLASE JMJD"/>
    <property type="match status" value="1"/>
</dbReference>
<evidence type="ECO:0000256" key="1">
    <source>
        <dbReference type="ARBA" id="ARBA00004123"/>
    </source>
</evidence>
<dbReference type="InterPro" id="IPR036047">
    <property type="entry name" value="F-box-like_dom_sf"/>
</dbReference>
<dbReference type="EMBL" id="BSXW01001575">
    <property type="protein sequence ID" value="GMF37763.1"/>
    <property type="molecule type" value="Genomic_DNA"/>
</dbReference>
<dbReference type="GO" id="GO:0000987">
    <property type="term" value="F:cis-regulatory region sequence-specific DNA binding"/>
    <property type="evidence" value="ECO:0007669"/>
    <property type="project" value="TreeGrafter"/>
</dbReference>
<gene>
    <name evidence="8" type="ORF">Plil01_001586700</name>
</gene>
<dbReference type="SUPFAM" id="SSF81383">
    <property type="entry name" value="F-box domain"/>
    <property type="match status" value="1"/>
</dbReference>
<proteinExistence type="predicted"/>
<keyword evidence="3" id="KW-0560">Oxidoreductase</keyword>
<feature type="region of interest" description="Disordered" evidence="6">
    <location>
        <begin position="490"/>
        <end position="531"/>
    </location>
</feature>
<dbReference type="PANTHER" id="PTHR12480:SF21">
    <property type="entry name" value="JMJC DOMAIN-CONTAINING PROTEIN 8"/>
    <property type="match status" value="1"/>
</dbReference>
<keyword evidence="4" id="KW-0408">Iron</keyword>
<feature type="region of interest" description="Disordered" evidence="6">
    <location>
        <begin position="1"/>
        <end position="23"/>
    </location>
</feature>
<keyword evidence="2" id="KW-0479">Metal-binding</keyword>
<evidence type="ECO:0000256" key="6">
    <source>
        <dbReference type="SAM" id="MobiDB-lite"/>
    </source>
</evidence>
<feature type="compositionally biased region" description="Low complexity" evidence="6">
    <location>
        <begin position="505"/>
        <end position="531"/>
    </location>
</feature>
<evidence type="ECO:0000259" key="7">
    <source>
        <dbReference type="PROSITE" id="PS51184"/>
    </source>
</evidence>
<dbReference type="SUPFAM" id="SSF51197">
    <property type="entry name" value="Clavaminate synthase-like"/>
    <property type="match status" value="1"/>
</dbReference>
<dbReference type="InterPro" id="IPR003347">
    <property type="entry name" value="JmjC_dom"/>
</dbReference>
<evidence type="ECO:0000313" key="9">
    <source>
        <dbReference type="Proteomes" id="UP001165083"/>
    </source>
</evidence>
<keyword evidence="5" id="KW-0539">Nucleus</keyword>
<evidence type="ECO:0000256" key="4">
    <source>
        <dbReference type="ARBA" id="ARBA00023004"/>
    </source>
</evidence>
<protein>
    <submittedName>
        <fullName evidence="8">Unnamed protein product</fullName>
    </submittedName>
</protein>
<evidence type="ECO:0000256" key="5">
    <source>
        <dbReference type="ARBA" id="ARBA00023242"/>
    </source>
</evidence>
<dbReference type="Gene3D" id="2.60.120.650">
    <property type="entry name" value="Cupin"/>
    <property type="match status" value="1"/>
</dbReference>
<dbReference type="InterPro" id="IPR041667">
    <property type="entry name" value="Cupin_8"/>
</dbReference>
<evidence type="ECO:0000256" key="3">
    <source>
        <dbReference type="ARBA" id="ARBA00023002"/>
    </source>
</evidence>
<dbReference type="SMART" id="SM00558">
    <property type="entry name" value="JmjC"/>
    <property type="match status" value="1"/>
</dbReference>
<feature type="domain" description="JmjC" evidence="7">
    <location>
        <begin position="279"/>
        <end position="442"/>
    </location>
</feature>
<organism evidence="8 9">
    <name type="scientific">Phytophthora lilii</name>
    <dbReference type="NCBI Taxonomy" id="2077276"/>
    <lineage>
        <taxon>Eukaryota</taxon>
        <taxon>Sar</taxon>
        <taxon>Stramenopiles</taxon>
        <taxon>Oomycota</taxon>
        <taxon>Peronosporomycetes</taxon>
        <taxon>Peronosporales</taxon>
        <taxon>Peronosporaceae</taxon>
        <taxon>Phytophthora</taxon>
    </lineage>
</organism>
<dbReference type="InterPro" id="IPR050910">
    <property type="entry name" value="JMJD6_ArgDemeth/LysHydrox"/>
</dbReference>
<dbReference type="PROSITE" id="PS51184">
    <property type="entry name" value="JMJC"/>
    <property type="match status" value="1"/>
</dbReference>
<reference evidence="8" key="1">
    <citation type="submission" date="2023-04" db="EMBL/GenBank/DDBJ databases">
        <title>Phytophthora lilii NBRC 32176.</title>
        <authorList>
            <person name="Ichikawa N."/>
            <person name="Sato H."/>
            <person name="Tonouchi N."/>
        </authorList>
    </citation>
    <scope>NUCLEOTIDE SEQUENCE</scope>
    <source>
        <strain evidence="8">NBRC 32176</strain>
    </source>
</reference>
<dbReference type="Pfam" id="PF13621">
    <property type="entry name" value="Cupin_8"/>
    <property type="match status" value="1"/>
</dbReference>
<evidence type="ECO:0000313" key="8">
    <source>
        <dbReference type="EMBL" id="GMF37763.1"/>
    </source>
</evidence>
<dbReference type="GO" id="GO:0046872">
    <property type="term" value="F:metal ion binding"/>
    <property type="evidence" value="ECO:0007669"/>
    <property type="project" value="UniProtKB-KW"/>
</dbReference>
<dbReference type="OrthoDB" id="424465at2759"/>
<name>A0A9W6XFX2_9STRA</name>
<sequence length="531" mass="59123">MAFGVDTSGAMAEPEHEDAARVDTGGAVARLVKKVKISQDASDASTGSPRARLEHPLGVKPIGNYFEDAVNGVTECRASGLGRLALLEDSQLLSLLNYCSAADLASLAACSRAAYVYGTHDELWRVLVLEEIEGHFEPKPTWKATYLRTKFGDKVQFGAPIRVQGVYSDLLFQSFYCAAAPIEEAWLAVENIQRRSAKNMTVADFKRDFEGPNVPVIITDAIDDWAAMDNWTDEYLGEVCKGKTFYAGGFQFAMDKYFNYARTLLDDQPLFVFDKEFAAKVPQLAQDYTVPAYFQEDYFALLGEEKRPDYRWLIIGPKKSGSGFHVDPNATNAWNGVIRGAKKWIMFPPGQVPPGIHPSEDGSEVSAPVSLMEWFVTFYKDVQKLPAHLKPLEGICREGETMFVPHGWWHTVLNIEKCVAMTQNFVSSGNVKSVLKFLTEKPEQVSGCPMEQRPKLGGMFRDVMSKNAPELYAKVDKELKDEYERKHRKTKWELLMSGDNTQKETSPTSSSDPAATSTSSASTFGFGFSFD</sequence>
<dbReference type="Proteomes" id="UP001165083">
    <property type="component" value="Unassembled WGS sequence"/>
</dbReference>
<keyword evidence="9" id="KW-1185">Reference proteome</keyword>
<dbReference type="GO" id="GO:0016491">
    <property type="term" value="F:oxidoreductase activity"/>
    <property type="evidence" value="ECO:0007669"/>
    <property type="project" value="UniProtKB-KW"/>
</dbReference>
<evidence type="ECO:0000256" key="2">
    <source>
        <dbReference type="ARBA" id="ARBA00022723"/>
    </source>
</evidence>
<comment type="subcellular location">
    <subcellularLocation>
        <location evidence="1">Nucleus</location>
    </subcellularLocation>
</comment>